<organism evidence="3 4">
    <name type="scientific">Heterodera schachtii</name>
    <name type="common">Sugarbeet cyst nematode worm</name>
    <name type="synonym">Tylenchus schachtii</name>
    <dbReference type="NCBI Taxonomy" id="97005"/>
    <lineage>
        <taxon>Eukaryota</taxon>
        <taxon>Metazoa</taxon>
        <taxon>Ecdysozoa</taxon>
        <taxon>Nematoda</taxon>
        <taxon>Chromadorea</taxon>
        <taxon>Rhabditida</taxon>
        <taxon>Tylenchina</taxon>
        <taxon>Tylenchomorpha</taxon>
        <taxon>Tylenchoidea</taxon>
        <taxon>Heteroderidae</taxon>
        <taxon>Heteroderinae</taxon>
        <taxon>Heterodera</taxon>
    </lineage>
</organism>
<dbReference type="EMBL" id="JBICCN010000373">
    <property type="protein sequence ID" value="KAL3072999.1"/>
    <property type="molecule type" value="Genomic_DNA"/>
</dbReference>
<dbReference type="AlphaFoldDB" id="A0ABD2HYZ4"/>
<feature type="compositionally biased region" description="Polar residues" evidence="1">
    <location>
        <begin position="37"/>
        <end position="60"/>
    </location>
</feature>
<gene>
    <name evidence="3" type="ORF">niasHS_017973</name>
</gene>
<feature type="region of interest" description="Disordered" evidence="1">
    <location>
        <begin position="24"/>
        <end position="106"/>
    </location>
</feature>
<sequence length="827" mass="93174">MINNKILLVFLTIFVLANEWAAAGHGNERQNKRRKSSANSTENAQSGESVAETQSKNGQNEQREMDRPTSSSSADALAAGQNKHSIDLQIGQDEQRTTANESKTREQMLWPDQLLQQQTEAFISSDHWLQHSDQLPYHSSLPFGSSSDQMAGQTFDDVLLPMALGIGQGHADNSAAAAGHQITASQSNQISGMLPPLPTSTVGQMDDFAFSMNSQMEPVPTVPTDSNPSFGFRQIMGPPPPRQQMPFNEMYQTNASAVHNRPNSFTRLLMHAQKPFLQLNIPRVQNPFQYGAQSSNWHGMPLESPPSSNLHGMQLESPPSLQSLLLNSPTSVVPRHSAHNTLLSPSLQTQNESVPIFQTIPKAERQNTADRYLPLARSSFFRVPNPPLTIREGNEQAAERHRQQQQQSLANVDRKMKRPMDEEAGEGPSAIGIQNVQMARSENDSRTAPNPFIRTEDKVHQIIILSLYSMKILPSDFNNPIKTAMVGLETNFGNILAQMEYRLTKSNAKSVMEHVNELLLQRQKVNPIDELGWIMSDIQRQAIRMFGRPLFITENISHAAGEQQQQQQHDQTKNKVKFEEQKQSENYAMACFFFTRLYRKLAGLLETPFYGKKPSNRLGVKSLMEVLLIWFGMTREPLAEKFEKIIKETFPNNFNEKLNLSVEFEKIDETRERLNVAELAIEVTLAPLIGTEVFHLTLEQSLKMMERVISMNLATQITQKGSFNLSVIAHLARNYNSRLGAAFTFGQIFDATIKRYNYIGNFAVNKIIQIYSILYQTVLSYLSPEYELLAAKSNAFYKCWMAVKNFLAIALQQFADAAKNAHNKSKE</sequence>
<evidence type="ECO:0000313" key="4">
    <source>
        <dbReference type="Proteomes" id="UP001620645"/>
    </source>
</evidence>
<keyword evidence="2" id="KW-0732">Signal</keyword>
<name>A0ABD2HYZ4_HETSC</name>
<evidence type="ECO:0000256" key="1">
    <source>
        <dbReference type="SAM" id="MobiDB-lite"/>
    </source>
</evidence>
<protein>
    <submittedName>
        <fullName evidence="3">Uncharacterized protein</fullName>
    </submittedName>
</protein>
<feature type="compositionally biased region" description="Basic and acidic residues" evidence="1">
    <location>
        <begin position="412"/>
        <end position="421"/>
    </location>
</feature>
<evidence type="ECO:0000313" key="3">
    <source>
        <dbReference type="EMBL" id="KAL3072999.1"/>
    </source>
</evidence>
<feature type="chain" id="PRO_5044857378" evidence="2">
    <location>
        <begin position="24"/>
        <end position="827"/>
    </location>
</feature>
<proteinExistence type="predicted"/>
<dbReference type="Proteomes" id="UP001620645">
    <property type="component" value="Unassembled WGS sequence"/>
</dbReference>
<feature type="signal peptide" evidence="2">
    <location>
        <begin position="1"/>
        <end position="23"/>
    </location>
</feature>
<feature type="region of interest" description="Disordered" evidence="1">
    <location>
        <begin position="394"/>
        <end position="434"/>
    </location>
</feature>
<accession>A0ABD2HYZ4</accession>
<keyword evidence="4" id="KW-1185">Reference proteome</keyword>
<comment type="caution">
    <text evidence="3">The sequence shown here is derived from an EMBL/GenBank/DDBJ whole genome shotgun (WGS) entry which is preliminary data.</text>
</comment>
<evidence type="ECO:0000256" key="2">
    <source>
        <dbReference type="SAM" id="SignalP"/>
    </source>
</evidence>
<reference evidence="3 4" key="1">
    <citation type="submission" date="2024-10" db="EMBL/GenBank/DDBJ databases">
        <authorList>
            <person name="Kim D."/>
        </authorList>
    </citation>
    <scope>NUCLEOTIDE SEQUENCE [LARGE SCALE GENOMIC DNA]</scope>
    <source>
        <strain evidence="3">Taebaek</strain>
    </source>
</reference>